<organism evidence="1 2">
    <name type="scientific">Trichoderma parareesei</name>
    <name type="common">Filamentous fungus</name>
    <dbReference type="NCBI Taxonomy" id="858221"/>
    <lineage>
        <taxon>Eukaryota</taxon>
        <taxon>Fungi</taxon>
        <taxon>Dikarya</taxon>
        <taxon>Ascomycota</taxon>
        <taxon>Pezizomycotina</taxon>
        <taxon>Sordariomycetes</taxon>
        <taxon>Hypocreomycetidae</taxon>
        <taxon>Hypocreales</taxon>
        <taxon>Hypocreaceae</taxon>
        <taxon>Trichoderma</taxon>
    </lineage>
</organism>
<dbReference type="EMBL" id="LFMI01000127">
    <property type="protein sequence ID" value="OTA00659.1"/>
    <property type="molecule type" value="Genomic_DNA"/>
</dbReference>
<gene>
    <name evidence="1" type="ORF">A9Z42_0009010</name>
</gene>
<dbReference type="Proteomes" id="UP000219286">
    <property type="component" value="Unassembled WGS sequence"/>
</dbReference>
<name>A0A2H2YXQ8_TRIPA</name>
<reference evidence="1 2" key="1">
    <citation type="journal article" date="2015" name="Genome Announc.">
        <title>Genome sequence and annotation of Trichoderma parareesei, the ancestor of the cellulase producer Trichoderma reesei.</title>
        <authorList>
            <person name="Yang D."/>
            <person name="Pomraning K."/>
            <person name="Kopchinskiy A."/>
            <person name="Karimi Aghcheh R."/>
            <person name="Atanasova L."/>
            <person name="Chenthamara K."/>
            <person name="Baker S.E."/>
            <person name="Zhang R."/>
            <person name="Shen Q."/>
            <person name="Freitag M."/>
            <person name="Kubicek C.P."/>
            <person name="Druzhinina I.S."/>
        </authorList>
    </citation>
    <scope>NUCLEOTIDE SEQUENCE [LARGE SCALE GENOMIC DNA]</scope>
    <source>
        <strain evidence="1 2">CBS 125925</strain>
    </source>
</reference>
<keyword evidence="2" id="KW-1185">Reference proteome</keyword>
<accession>A0A2H2YXQ8</accession>
<evidence type="ECO:0000313" key="2">
    <source>
        <dbReference type="Proteomes" id="UP000219286"/>
    </source>
</evidence>
<dbReference type="AlphaFoldDB" id="A0A2H2YXQ8"/>
<sequence>MDDAPAKIGQQIKGASMRLMARLKLAATRTRSAAANDELYCLSKFHPSRALPVKRRSAWVRRRGPNVVPGPSLLLTEAWAVVVLTRLKRKGELCASVVTPLLSLLKPTRSNEDVLFAA</sequence>
<evidence type="ECO:0000313" key="1">
    <source>
        <dbReference type="EMBL" id="OTA00659.1"/>
    </source>
</evidence>
<protein>
    <submittedName>
        <fullName evidence="1">Uncharacterized protein</fullName>
    </submittedName>
</protein>
<proteinExistence type="predicted"/>
<comment type="caution">
    <text evidence="1">The sequence shown here is derived from an EMBL/GenBank/DDBJ whole genome shotgun (WGS) entry which is preliminary data.</text>
</comment>